<dbReference type="AlphaFoldDB" id="A0A1H4AK06"/>
<evidence type="ECO:0000313" key="3">
    <source>
        <dbReference type="Proteomes" id="UP000198820"/>
    </source>
</evidence>
<gene>
    <name evidence="2" type="ORF">SAMN05421540_10562</name>
</gene>
<sequence>MVNHPDFNKLNEQAQLKIRFSTETEMSQSLFKEEVKKSHQKISDKFQLKLSGDQHVWISFTKKHRKLYSPQLHLEYIKEEKEKPIIKGTFGPDPNLWTMFMFFHFFLAIVFIALLMWFYTNYSLGNSNAVVYSLMATISLLWIGLYIFARQNRLRGKEQTKELFEIYKIIVH</sequence>
<evidence type="ECO:0008006" key="4">
    <source>
        <dbReference type="Google" id="ProtNLM"/>
    </source>
</evidence>
<keyword evidence="1" id="KW-0812">Transmembrane</keyword>
<dbReference type="STRING" id="908615.SAMN05421540_10562"/>
<evidence type="ECO:0000313" key="2">
    <source>
        <dbReference type="EMBL" id="SEA36240.1"/>
    </source>
</evidence>
<name>A0A1H4AK06_9FLAO</name>
<keyword evidence="1" id="KW-1133">Transmembrane helix</keyword>
<organism evidence="2 3">
    <name type="scientific">Psychroflexus halocasei</name>
    <dbReference type="NCBI Taxonomy" id="908615"/>
    <lineage>
        <taxon>Bacteria</taxon>
        <taxon>Pseudomonadati</taxon>
        <taxon>Bacteroidota</taxon>
        <taxon>Flavobacteriia</taxon>
        <taxon>Flavobacteriales</taxon>
        <taxon>Flavobacteriaceae</taxon>
        <taxon>Psychroflexus</taxon>
    </lineage>
</organism>
<proteinExistence type="predicted"/>
<keyword evidence="3" id="KW-1185">Reference proteome</keyword>
<protein>
    <recommendedName>
        <fullName evidence="4">GTP-binding protein</fullName>
    </recommendedName>
</protein>
<evidence type="ECO:0000256" key="1">
    <source>
        <dbReference type="SAM" id="Phobius"/>
    </source>
</evidence>
<feature type="transmembrane region" description="Helical" evidence="1">
    <location>
        <begin position="130"/>
        <end position="149"/>
    </location>
</feature>
<reference evidence="2 3" key="1">
    <citation type="submission" date="2016-10" db="EMBL/GenBank/DDBJ databases">
        <authorList>
            <person name="de Groot N.N."/>
        </authorList>
    </citation>
    <scope>NUCLEOTIDE SEQUENCE [LARGE SCALE GENOMIC DNA]</scope>
    <source>
        <strain evidence="2 3">DSM 23581</strain>
    </source>
</reference>
<dbReference type="EMBL" id="FNQF01000005">
    <property type="protein sequence ID" value="SEA36240.1"/>
    <property type="molecule type" value="Genomic_DNA"/>
</dbReference>
<keyword evidence="1" id="KW-0472">Membrane</keyword>
<feature type="transmembrane region" description="Helical" evidence="1">
    <location>
        <begin position="96"/>
        <end position="118"/>
    </location>
</feature>
<dbReference type="RefSeq" id="WP_093243721.1">
    <property type="nucleotide sequence ID" value="NZ_FNQF01000005.1"/>
</dbReference>
<dbReference type="Proteomes" id="UP000198820">
    <property type="component" value="Unassembled WGS sequence"/>
</dbReference>
<accession>A0A1H4AK06</accession>